<evidence type="ECO:0000313" key="5">
    <source>
        <dbReference type="Proteomes" id="UP001632038"/>
    </source>
</evidence>
<dbReference type="PANTHER" id="PTHR33142">
    <property type="entry name" value="CYCLIN-DEPENDENT PROTEIN KINASE INHIBITOR SMR13"/>
    <property type="match status" value="1"/>
</dbReference>
<reference evidence="5" key="1">
    <citation type="journal article" date="2024" name="IScience">
        <title>Strigolactones Initiate the Formation of Haustorium-like Structures in Castilleja.</title>
        <authorList>
            <person name="Buerger M."/>
            <person name="Peterson D."/>
            <person name="Chory J."/>
        </authorList>
    </citation>
    <scope>NUCLEOTIDE SEQUENCE [LARGE SCALE GENOMIC DNA]</scope>
</reference>
<dbReference type="Proteomes" id="UP001632038">
    <property type="component" value="Unassembled WGS sequence"/>
</dbReference>
<evidence type="ECO:0000256" key="3">
    <source>
        <dbReference type="SAM" id="MobiDB-lite"/>
    </source>
</evidence>
<proteinExistence type="predicted"/>
<protein>
    <submittedName>
        <fullName evidence="4">Uncharacterized protein</fullName>
    </submittedName>
</protein>
<sequence length="161" mass="18407">MCSFRMSDNNNNNNNTQFFDPVNGKLEITGEFENRSGSESGSSIEEEEGKKVLEGSSNNYKSEKQIVVEDDDDGFKTPTSEEYRIPAIIECPPAPRKPCRSELKRKRSPETTSWRCLEINELEEVESIFRRPPVPEIVEEGDGENEPESKKVRRDDDDNET</sequence>
<feature type="compositionally biased region" description="Basic and acidic residues" evidence="3">
    <location>
        <begin position="147"/>
        <end position="161"/>
    </location>
</feature>
<keyword evidence="1" id="KW-0649">Protein kinase inhibitor</keyword>
<accession>A0ABD3CH53</accession>
<comment type="caution">
    <text evidence="4">The sequence shown here is derived from an EMBL/GenBank/DDBJ whole genome shotgun (WGS) entry which is preliminary data.</text>
</comment>
<evidence type="ECO:0000256" key="1">
    <source>
        <dbReference type="ARBA" id="ARBA00023013"/>
    </source>
</evidence>
<gene>
    <name evidence="4" type="ORF">CASFOL_027675</name>
</gene>
<feature type="region of interest" description="Disordered" evidence="3">
    <location>
        <begin position="1"/>
        <end position="80"/>
    </location>
</feature>
<dbReference type="InterPro" id="IPR040389">
    <property type="entry name" value="SMR"/>
</dbReference>
<feature type="region of interest" description="Disordered" evidence="3">
    <location>
        <begin position="131"/>
        <end position="161"/>
    </location>
</feature>
<feature type="compositionally biased region" description="Acidic residues" evidence="3">
    <location>
        <begin position="137"/>
        <end position="146"/>
    </location>
</feature>
<keyword evidence="2" id="KW-0131">Cell cycle</keyword>
<name>A0ABD3CH53_9LAMI</name>
<organism evidence="4 5">
    <name type="scientific">Castilleja foliolosa</name>
    <dbReference type="NCBI Taxonomy" id="1961234"/>
    <lineage>
        <taxon>Eukaryota</taxon>
        <taxon>Viridiplantae</taxon>
        <taxon>Streptophyta</taxon>
        <taxon>Embryophyta</taxon>
        <taxon>Tracheophyta</taxon>
        <taxon>Spermatophyta</taxon>
        <taxon>Magnoliopsida</taxon>
        <taxon>eudicotyledons</taxon>
        <taxon>Gunneridae</taxon>
        <taxon>Pentapetalae</taxon>
        <taxon>asterids</taxon>
        <taxon>lamiids</taxon>
        <taxon>Lamiales</taxon>
        <taxon>Orobanchaceae</taxon>
        <taxon>Pedicularideae</taxon>
        <taxon>Castillejinae</taxon>
        <taxon>Castilleja</taxon>
    </lineage>
</organism>
<dbReference type="EMBL" id="JAVIJP010000036">
    <property type="protein sequence ID" value="KAL3628629.1"/>
    <property type="molecule type" value="Genomic_DNA"/>
</dbReference>
<keyword evidence="5" id="KW-1185">Reference proteome</keyword>
<dbReference type="PANTHER" id="PTHR33142:SF114">
    <property type="entry name" value="CYCLIN-DEPENDENT PROTEIN KINASE INHIBITOR SMR14"/>
    <property type="match status" value="1"/>
</dbReference>
<dbReference type="AlphaFoldDB" id="A0ABD3CH53"/>
<evidence type="ECO:0000313" key="4">
    <source>
        <dbReference type="EMBL" id="KAL3628629.1"/>
    </source>
</evidence>
<evidence type="ECO:0000256" key="2">
    <source>
        <dbReference type="ARBA" id="ARBA00023306"/>
    </source>
</evidence>
<dbReference type="GO" id="GO:0004860">
    <property type="term" value="F:protein kinase inhibitor activity"/>
    <property type="evidence" value="ECO:0007669"/>
    <property type="project" value="UniProtKB-KW"/>
</dbReference>